<name>A0ABT5UEU5_9GAMM</name>
<protein>
    <submittedName>
        <fullName evidence="1">Uncharacterized protein</fullName>
    </submittedName>
</protein>
<proteinExistence type="predicted"/>
<sequence>MNIKRAINYLKKTLMLFFVNVSYGNELSIIKLSLQGDTTAVKKQLNSSKLRINIKSSNDDTPLLIAALVFIKH</sequence>
<gene>
    <name evidence="1" type="ORF">ORQ98_23195</name>
</gene>
<evidence type="ECO:0000313" key="2">
    <source>
        <dbReference type="Proteomes" id="UP001528823"/>
    </source>
</evidence>
<dbReference type="RefSeq" id="WP_274691181.1">
    <property type="nucleotide sequence ID" value="NZ_JAPMOU010000044.1"/>
</dbReference>
<dbReference type="EMBL" id="JAPMOU010000044">
    <property type="protein sequence ID" value="MDE1464873.1"/>
    <property type="molecule type" value="Genomic_DNA"/>
</dbReference>
<accession>A0ABT5UEU5</accession>
<organism evidence="1 2">
    <name type="scientific">Spartinivicinus poritis</name>
    <dbReference type="NCBI Taxonomy" id="2994640"/>
    <lineage>
        <taxon>Bacteria</taxon>
        <taxon>Pseudomonadati</taxon>
        <taxon>Pseudomonadota</taxon>
        <taxon>Gammaproteobacteria</taxon>
        <taxon>Oceanospirillales</taxon>
        <taxon>Zooshikellaceae</taxon>
        <taxon>Spartinivicinus</taxon>
    </lineage>
</organism>
<evidence type="ECO:0000313" key="1">
    <source>
        <dbReference type="EMBL" id="MDE1464873.1"/>
    </source>
</evidence>
<reference evidence="1 2" key="1">
    <citation type="submission" date="2022-11" db="EMBL/GenBank/DDBJ databases">
        <title>Spartinivicinus poritis sp. nov., isolated from scleractinian coral Porites lutea.</title>
        <authorList>
            <person name="Zhang G."/>
            <person name="Cai L."/>
            <person name="Wei Q."/>
        </authorList>
    </citation>
    <scope>NUCLEOTIDE SEQUENCE [LARGE SCALE GENOMIC DNA]</scope>
    <source>
        <strain evidence="1 2">A2-2</strain>
    </source>
</reference>
<comment type="caution">
    <text evidence="1">The sequence shown here is derived from an EMBL/GenBank/DDBJ whole genome shotgun (WGS) entry which is preliminary data.</text>
</comment>
<dbReference type="Proteomes" id="UP001528823">
    <property type="component" value="Unassembled WGS sequence"/>
</dbReference>
<keyword evidence="2" id="KW-1185">Reference proteome</keyword>